<dbReference type="Proteomes" id="UP001282284">
    <property type="component" value="Unassembled WGS sequence"/>
</dbReference>
<evidence type="ECO:0008006" key="3">
    <source>
        <dbReference type="Google" id="ProtNLM"/>
    </source>
</evidence>
<comment type="caution">
    <text evidence="1">The sequence shown here is derived from an EMBL/GenBank/DDBJ whole genome shotgun (WGS) entry which is preliminary data.</text>
</comment>
<name>A0ABU4G8H2_9BACL</name>
<protein>
    <recommendedName>
        <fullName evidence="3">Sporulation protein YqfC</fullName>
    </recommendedName>
</protein>
<reference evidence="1 2" key="1">
    <citation type="submission" date="2023-06" db="EMBL/GenBank/DDBJ databases">
        <title>Sporosarcina sp. nov., isolated from Korean traditional fermented seafood 'Jeotgal'.</title>
        <authorList>
            <person name="Yang A.I."/>
            <person name="Shin N.-R."/>
        </authorList>
    </citation>
    <scope>NUCLEOTIDE SEQUENCE [LARGE SCALE GENOMIC DNA]</scope>
    <source>
        <strain evidence="1 2">KCTC13119</strain>
    </source>
</reference>
<evidence type="ECO:0000313" key="1">
    <source>
        <dbReference type="EMBL" id="MDW0112682.1"/>
    </source>
</evidence>
<accession>A0ABU4G8H2</accession>
<gene>
    <name evidence="1" type="ORF">QT711_05760</name>
</gene>
<proteinExistence type="predicted"/>
<evidence type="ECO:0000313" key="2">
    <source>
        <dbReference type="Proteomes" id="UP001282284"/>
    </source>
</evidence>
<sequence length="94" mass="10777">MKETIEIQPSITQAGDTDEGNISILNKINYLSGPFQKQAYQPLQFVVEGQKVKGDIQRVQGNVLWIKTDQDVKEIEIEKIEDILWRGQSFNTKI</sequence>
<organism evidence="1 2">
    <name type="scientific">Sporosarcina saromensis</name>
    <dbReference type="NCBI Taxonomy" id="359365"/>
    <lineage>
        <taxon>Bacteria</taxon>
        <taxon>Bacillati</taxon>
        <taxon>Bacillota</taxon>
        <taxon>Bacilli</taxon>
        <taxon>Bacillales</taxon>
        <taxon>Caryophanaceae</taxon>
        <taxon>Sporosarcina</taxon>
    </lineage>
</organism>
<dbReference type="EMBL" id="JAUBDI010000003">
    <property type="protein sequence ID" value="MDW0112682.1"/>
    <property type="molecule type" value="Genomic_DNA"/>
</dbReference>
<keyword evidence="2" id="KW-1185">Reference proteome</keyword>